<feature type="chain" id="PRO_5040181449" description="Lysosomal Pro-X carboxypeptidase" evidence="6">
    <location>
        <begin position="28"/>
        <end position="508"/>
    </location>
</feature>
<keyword evidence="2" id="KW-0645">Protease</keyword>
<evidence type="ECO:0000313" key="7">
    <source>
        <dbReference type="EMBL" id="KAJ4837140.1"/>
    </source>
</evidence>
<dbReference type="Proteomes" id="UP001141552">
    <property type="component" value="Unassembled WGS sequence"/>
</dbReference>
<keyword evidence="4" id="KW-0378">Hydrolase</keyword>
<dbReference type="Gene3D" id="1.20.120.980">
    <property type="entry name" value="Serine carboxypeptidase S28, SKS domain"/>
    <property type="match status" value="1"/>
</dbReference>
<reference evidence="7" key="2">
    <citation type="journal article" date="2023" name="Plants (Basel)">
        <title>Annotation of the Turnera subulata (Passifloraceae) Draft Genome Reveals the S-Locus Evolved after the Divergence of Turneroideae from Passifloroideae in a Stepwise Manner.</title>
        <authorList>
            <person name="Henning P.M."/>
            <person name="Roalson E.H."/>
            <person name="Mir W."/>
            <person name="McCubbin A.G."/>
            <person name="Shore J.S."/>
        </authorList>
    </citation>
    <scope>NUCLEOTIDE SEQUENCE</scope>
    <source>
        <strain evidence="7">F60SS</strain>
    </source>
</reference>
<dbReference type="GO" id="GO:0008239">
    <property type="term" value="F:dipeptidyl-peptidase activity"/>
    <property type="evidence" value="ECO:0007669"/>
    <property type="project" value="TreeGrafter"/>
</dbReference>
<dbReference type="GO" id="GO:0006508">
    <property type="term" value="P:proteolysis"/>
    <property type="evidence" value="ECO:0007669"/>
    <property type="project" value="UniProtKB-KW"/>
</dbReference>
<dbReference type="GO" id="GO:0070008">
    <property type="term" value="F:serine-type exopeptidase activity"/>
    <property type="evidence" value="ECO:0007669"/>
    <property type="project" value="InterPro"/>
</dbReference>
<gene>
    <name evidence="7" type="ORF">Tsubulata_036510</name>
</gene>
<organism evidence="7 8">
    <name type="scientific">Turnera subulata</name>
    <dbReference type="NCBI Taxonomy" id="218843"/>
    <lineage>
        <taxon>Eukaryota</taxon>
        <taxon>Viridiplantae</taxon>
        <taxon>Streptophyta</taxon>
        <taxon>Embryophyta</taxon>
        <taxon>Tracheophyta</taxon>
        <taxon>Spermatophyta</taxon>
        <taxon>Magnoliopsida</taxon>
        <taxon>eudicotyledons</taxon>
        <taxon>Gunneridae</taxon>
        <taxon>Pentapetalae</taxon>
        <taxon>rosids</taxon>
        <taxon>fabids</taxon>
        <taxon>Malpighiales</taxon>
        <taxon>Passifloraceae</taxon>
        <taxon>Turnera</taxon>
    </lineage>
</organism>
<dbReference type="InterPro" id="IPR008758">
    <property type="entry name" value="Peptidase_S28"/>
</dbReference>
<dbReference type="Pfam" id="PF05577">
    <property type="entry name" value="Peptidase_S28"/>
    <property type="match status" value="1"/>
</dbReference>
<dbReference type="OrthoDB" id="2130629at2759"/>
<dbReference type="PANTHER" id="PTHR11010:SF37">
    <property type="entry name" value="LYSOSOMAL PRO-X CARBOXYPEPTIDASE"/>
    <property type="match status" value="1"/>
</dbReference>
<evidence type="ECO:0000256" key="3">
    <source>
        <dbReference type="ARBA" id="ARBA00022729"/>
    </source>
</evidence>
<evidence type="ECO:0000256" key="5">
    <source>
        <dbReference type="ARBA" id="ARBA00023180"/>
    </source>
</evidence>
<feature type="signal peptide" evidence="6">
    <location>
        <begin position="1"/>
        <end position="27"/>
    </location>
</feature>
<sequence>MARLATIIQPLWLPCLLLLFFATTAFAIPPRRKIPVLSVHAADPKAKNSATNNVPPAVLSEEYQVFYYNQTLDHFNLQPQSYATFPQRYVVSFKHWRGANASAPILVYMGAESTLTVSGTGGFFPDTAARFDALQVYIEHRFYGESVPFVKQEQALENATLRGYFNSAQALEDYAEIIMYIKKVLSAEKSPVIVVGGSYGGMLAAWFRLKYPHVALGALASSAPILYFDSIIPPEGYFTVMTKDFKETSENCYKIINESWSEIDRVAAAKDGLSILSKKFKTCQPLNSTRDLKEYLVDLYSTAAQYDKPLHRIDMVCKGIDSAPKGADILEKIFAGVVSYYGNASCYIHHDQESFFSAETMRGWSWQVCSDLVISMGIDDNATMFQPDPWNLTAFVDYCNYRYGVPPRPHWITTYFGGYDIKEVLRRFGSNIIFSNGLYDPYSSGGVLEDISDSILAVKTREGSHCMDISVPRKDDPEWLVLQRNIEMEIISGWLLKYYQDLLEEDAS</sequence>
<dbReference type="InterPro" id="IPR042269">
    <property type="entry name" value="Ser_carbopepase_S28_SKS"/>
</dbReference>
<evidence type="ECO:0008006" key="9">
    <source>
        <dbReference type="Google" id="ProtNLM"/>
    </source>
</evidence>
<dbReference type="PANTHER" id="PTHR11010">
    <property type="entry name" value="PROTEASE S28 PRO-X CARBOXYPEPTIDASE-RELATED"/>
    <property type="match status" value="1"/>
</dbReference>
<keyword evidence="8" id="KW-1185">Reference proteome</keyword>
<dbReference type="InterPro" id="IPR029058">
    <property type="entry name" value="AB_hydrolase_fold"/>
</dbReference>
<protein>
    <recommendedName>
        <fullName evidence="9">Lysosomal Pro-X carboxypeptidase</fullName>
    </recommendedName>
</protein>
<dbReference type="AlphaFoldDB" id="A0A9Q0FV14"/>
<comment type="similarity">
    <text evidence="1">Belongs to the peptidase S28 family.</text>
</comment>
<reference evidence="7" key="1">
    <citation type="submission" date="2022-02" db="EMBL/GenBank/DDBJ databases">
        <authorList>
            <person name="Henning P.M."/>
            <person name="McCubbin A.G."/>
            <person name="Shore J.S."/>
        </authorList>
    </citation>
    <scope>NUCLEOTIDE SEQUENCE</scope>
    <source>
        <strain evidence="7">F60SS</strain>
        <tissue evidence="7">Leaves</tissue>
    </source>
</reference>
<evidence type="ECO:0000256" key="4">
    <source>
        <dbReference type="ARBA" id="ARBA00022801"/>
    </source>
</evidence>
<evidence type="ECO:0000256" key="1">
    <source>
        <dbReference type="ARBA" id="ARBA00011079"/>
    </source>
</evidence>
<dbReference type="EMBL" id="JAKUCV010003922">
    <property type="protein sequence ID" value="KAJ4837140.1"/>
    <property type="molecule type" value="Genomic_DNA"/>
</dbReference>
<name>A0A9Q0FV14_9ROSI</name>
<evidence type="ECO:0000256" key="6">
    <source>
        <dbReference type="SAM" id="SignalP"/>
    </source>
</evidence>
<dbReference type="SUPFAM" id="SSF53474">
    <property type="entry name" value="alpha/beta-Hydrolases"/>
    <property type="match status" value="1"/>
</dbReference>
<evidence type="ECO:0000256" key="2">
    <source>
        <dbReference type="ARBA" id="ARBA00022670"/>
    </source>
</evidence>
<proteinExistence type="inferred from homology"/>
<dbReference type="Gene3D" id="3.40.50.1820">
    <property type="entry name" value="alpha/beta hydrolase"/>
    <property type="match status" value="1"/>
</dbReference>
<evidence type="ECO:0000313" key="8">
    <source>
        <dbReference type="Proteomes" id="UP001141552"/>
    </source>
</evidence>
<accession>A0A9Q0FV14</accession>
<keyword evidence="5" id="KW-0325">Glycoprotein</keyword>
<comment type="caution">
    <text evidence="7">The sequence shown here is derived from an EMBL/GenBank/DDBJ whole genome shotgun (WGS) entry which is preliminary data.</text>
</comment>
<keyword evidence="3 6" id="KW-0732">Signal</keyword>